<evidence type="ECO:0000256" key="4">
    <source>
        <dbReference type="ARBA" id="ARBA00023125"/>
    </source>
</evidence>
<evidence type="ECO:0000313" key="11">
    <source>
        <dbReference type="Proteomes" id="UP000014809"/>
    </source>
</evidence>
<feature type="modified residue" description="4-aspartylphosphate" evidence="6">
    <location>
        <position position="46"/>
    </location>
</feature>
<dbReference type="SUPFAM" id="SSF46894">
    <property type="entry name" value="C-terminal effector domain of the bipartite response regulators"/>
    <property type="match status" value="1"/>
</dbReference>
<dbReference type="HOGENOM" id="CLU_000445_30_1_11"/>
<keyword evidence="3" id="KW-0805">Transcription regulation</keyword>
<dbReference type="Gene3D" id="6.10.250.690">
    <property type="match status" value="1"/>
</dbReference>
<reference evidence="10 11" key="1">
    <citation type="submission" date="2012-06" db="EMBL/GenBank/DDBJ databases">
        <title>Complete genome sequence of Corynebacterium terpenotabidum Y-11 (=DSM 44721).</title>
        <authorList>
            <person name="Ruckert C."/>
            <person name="Albersmeier A."/>
            <person name="Al-Dilaimi A."/>
            <person name="Szczepanowski R."/>
            <person name="Kalinowski J."/>
        </authorList>
    </citation>
    <scope>NUCLEOTIDE SEQUENCE [LARGE SCALE GENOMIC DNA]</scope>
    <source>
        <strain evidence="10 11">Y-11</strain>
    </source>
</reference>
<evidence type="ECO:0000256" key="6">
    <source>
        <dbReference type="PROSITE-ProRule" id="PRU00169"/>
    </source>
</evidence>
<dbReference type="PANTHER" id="PTHR48111">
    <property type="entry name" value="REGULATOR OF RPOS"/>
    <property type="match status" value="1"/>
</dbReference>
<keyword evidence="5" id="KW-0804">Transcription</keyword>
<evidence type="ECO:0000256" key="1">
    <source>
        <dbReference type="ARBA" id="ARBA00022553"/>
    </source>
</evidence>
<evidence type="ECO:0000256" key="3">
    <source>
        <dbReference type="ARBA" id="ARBA00023015"/>
    </source>
</evidence>
<keyword evidence="1 6" id="KW-0597">Phosphoprotein</keyword>
<dbReference type="CDD" id="cd19935">
    <property type="entry name" value="REC_OmpR_CusR-like"/>
    <property type="match status" value="1"/>
</dbReference>
<dbReference type="Proteomes" id="UP000014809">
    <property type="component" value="Chromosome"/>
</dbReference>
<proteinExistence type="predicted"/>
<organism evidence="10 11">
    <name type="scientific">Corynebacterium terpenotabidum Y-11</name>
    <dbReference type="NCBI Taxonomy" id="1200352"/>
    <lineage>
        <taxon>Bacteria</taxon>
        <taxon>Bacillati</taxon>
        <taxon>Actinomycetota</taxon>
        <taxon>Actinomycetes</taxon>
        <taxon>Mycobacteriales</taxon>
        <taxon>Corynebacteriaceae</taxon>
        <taxon>Corynebacterium</taxon>
    </lineage>
</organism>
<dbReference type="PATRIC" id="fig|1200352.3.peg.621"/>
<dbReference type="Gene3D" id="1.10.10.10">
    <property type="entry name" value="Winged helix-like DNA-binding domain superfamily/Winged helix DNA-binding domain"/>
    <property type="match status" value="1"/>
</dbReference>
<evidence type="ECO:0000256" key="5">
    <source>
        <dbReference type="ARBA" id="ARBA00023163"/>
    </source>
</evidence>
<protein>
    <submittedName>
        <fullName evidence="10">Two-component system response regulator</fullName>
    </submittedName>
</protein>
<dbReference type="GO" id="GO:0000156">
    <property type="term" value="F:phosphorelay response regulator activity"/>
    <property type="evidence" value="ECO:0007669"/>
    <property type="project" value="TreeGrafter"/>
</dbReference>
<dbReference type="GO" id="GO:0000976">
    <property type="term" value="F:transcription cis-regulatory region binding"/>
    <property type="evidence" value="ECO:0007669"/>
    <property type="project" value="TreeGrafter"/>
</dbReference>
<dbReference type="PANTHER" id="PTHR48111:SF36">
    <property type="entry name" value="TRANSCRIPTIONAL REGULATORY PROTEIN CUTR"/>
    <property type="match status" value="1"/>
</dbReference>
<dbReference type="InterPro" id="IPR039420">
    <property type="entry name" value="WalR-like"/>
</dbReference>
<dbReference type="KEGG" id="cter:A606_03100"/>
<dbReference type="FunFam" id="1.10.10.10:FF:000005">
    <property type="entry name" value="Two-component system response regulator"/>
    <property type="match status" value="1"/>
</dbReference>
<dbReference type="GO" id="GO:0032993">
    <property type="term" value="C:protein-DNA complex"/>
    <property type="evidence" value="ECO:0007669"/>
    <property type="project" value="TreeGrafter"/>
</dbReference>
<sequence length="220" mass="24320">MDDEVRLADGVRRGLEAEGMIVDVAHDGVTGLGMASDVDYDAIVLDVMMPGMNGYLVCQTLRDEGNWTPVLFLTAKDGEWDEVEGLDTGADDWLTKPFSYPVLVARLRALVRRGDRDRPASLAAGDLRLDPASHRAFRGDEEIPLTAREMAVLDFLLRRCDEVVTKREVLANVWGDSFDGDANIVEVYIGHLRAKVDRPFRRTAIETVRGVGYRLNGTGG</sequence>
<dbReference type="Pfam" id="PF00486">
    <property type="entry name" value="Trans_reg_C"/>
    <property type="match status" value="1"/>
</dbReference>
<dbReference type="GO" id="GO:0006355">
    <property type="term" value="P:regulation of DNA-templated transcription"/>
    <property type="evidence" value="ECO:0007669"/>
    <property type="project" value="InterPro"/>
</dbReference>
<dbReference type="STRING" id="1200352.A606_03100"/>
<name>S4XI26_9CORY</name>
<evidence type="ECO:0000256" key="2">
    <source>
        <dbReference type="ARBA" id="ARBA00023012"/>
    </source>
</evidence>
<dbReference type="eggNOG" id="COG0745">
    <property type="taxonomic scope" value="Bacteria"/>
</dbReference>
<dbReference type="GO" id="GO:0005829">
    <property type="term" value="C:cytosol"/>
    <property type="evidence" value="ECO:0007669"/>
    <property type="project" value="TreeGrafter"/>
</dbReference>
<dbReference type="CDD" id="cd00383">
    <property type="entry name" value="trans_reg_C"/>
    <property type="match status" value="1"/>
</dbReference>
<evidence type="ECO:0000313" key="10">
    <source>
        <dbReference type="EMBL" id="AGP30273.1"/>
    </source>
</evidence>
<dbReference type="InterPro" id="IPR036388">
    <property type="entry name" value="WH-like_DNA-bd_sf"/>
</dbReference>
<feature type="domain" description="Response regulatory" evidence="8">
    <location>
        <begin position="1"/>
        <end position="111"/>
    </location>
</feature>
<dbReference type="Pfam" id="PF00072">
    <property type="entry name" value="Response_reg"/>
    <property type="match status" value="1"/>
</dbReference>
<keyword evidence="2" id="KW-0902">Two-component regulatory system</keyword>
<dbReference type="PROSITE" id="PS50110">
    <property type="entry name" value="RESPONSE_REGULATORY"/>
    <property type="match status" value="1"/>
</dbReference>
<dbReference type="PROSITE" id="PS51755">
    <property type="entry name" value="OMPR_PHOB"/>
    <property type="match status" value="1"/>
</dbReference>
<dbReference type="SUPFAM" id="SSF52172">
    <property type="entry name" value="CheY-like"/>
    <property type="match status" value="1"/>
</dbReference>
<gene>
    <name evidence="10" type="ORF">A606_03100</name>
</gene>
<evidence type="ECO:0000259" key="8">
    <source>
        <dbReference type="PROSITE" id="PS50110"/>
    </source>
</evidence>
<dbReference type="EMBL" id="CP003696">
    <property type="protein sequence ID" value="AGP30273.1"/>
    <property type="molecule type" value="Genomic_DNA"/>
</dbReference>
<dbReference type="SMART" id="SM00862">
    <property type="entry name" value="Trans_reg_C"/>
    <property type="match status" value="1"/>
</dbReference>
<dbReference type="InterPro" id="IPR001789">
    <property type="entry name" value="Sig_transdc_resp-reg_receiver"/>
</dbReference>
<keyword evidence="4 7" id="KW-0238">DNA-binding</keyword>
<dbReference type="InterPro" id="IPR001867">
    <property type="entry name" value="OmpR/PhoB-type_DNA-bd"/>
</dbReference>
<feature type="DNA-binding region" description="OmpR/PhoB-type" evidence="7">
    <location>
        <begin position="119"/>
        <end position="217"/>
    </location>
</feature>
<keyword evidence="11" id="KW-1185">Reference proteome</keyword>
<dbReference type="AlphaFoldDB" id="S4XI26"/>
<dbReference type="InterPro" id="IPR016032">
    <property type="entry name" value="Sig_transdc_resp-reg_C-effctor"/>
</dbReference>
<dbReference type="InterPro" id="IPR011006">
    <property type="entry name" value="CheY-like_superfamily"/>
</dbReference>
<dbReference type="SMART" id="SM00448">
    <property type="entry name" value="REC"/>
    <property type="match status" value="1"/>
</dbReference>
<accession>S4XI26</accession>
<dbReference type="Gene3D" id="3.40.50.2300">
    <property type="match status" value="1"/>
</dbReference>
<evidence type="ECO:0000259" key="9">
    <source>
        <dbReference type="PROSITE" id="PS51755"/>
    </source>
</evidence>
<feature type="domain" description="OmpR/PhoB-type" evidence="9">
    <location>
        <begin position="119"/>
        <end position="217"/>
    </location>
</feature>
<evidence type="ECO:0000256" key="7">
    <source>
        <dbReference type="PROSITE-ProRule" id="PRU01091"/>
    </source>
</evidence>